<dbReference type="Gene3D" id="3.30.40.220">
    <property type="match status" value="1"/>
</dbReference>
<organism evidence="1">
    <name type="scientific">marine sediment metagenome</name>
    <dbReference type="NCBI Taxonomy" id="412755"/>
    <lineage>
        <taxon>unclassified sequences</taxon>
        <taxon>metagenomes</taxon>
        <taxon>ecological metagenomes</taxon>
    </lineage>
</organism>
<reference evidence="1" key="1">
    <citation type="journal article" date="2015" name="Nature">
        <title>Complex archaea that bridge the gap between prokaryotes and eukaryotes.</title>
        <authorList>
            <person name="Spang A."/>
            <person name="Saw J.H."/>
            <person name="Jorgensen S.L."/>
            <person name="Zaremba-Niedzwiedzka K."/>
            <person name="Martijn J."/>
            <person name="Lind A.E."/>
            <person name="van Eijk R."/>
            <person name="Schleper C."/>
            <person name="Guy L."/>
            <person name="Ettema T.J."/>
        </authorList>
    </citation>
    <scope>NUCLEOTIDE SEQUENCE</scope>
</reference>
<accession>A0A0F9PJG2</accession>
<evidence type="ECO:0008006" key="2">
    <source>
        <dbReference type="Google" id="ProtNLM"/>
    </source>
</evidence>
<gene>
    <name evidence="1" type="ORF">LCGC14_1208540</name>
</gene>
<evidence type="ECO:0000313" key="1">
    <source>
        <dbReference type="EMBL" id="KKM93422.1"/>
    </source>
</evidence>
<sequence>MRLKIDELNNKYGKLTVISESNGRRHGQVYWNCICDCGNKTTVIGSDLRSGHTKSCGCLIKEKIDEVGNRYGRLLVISEADKRTKYNKIQWNCLCDCGKEAIVSGNNMRRGTTRSCGCLQLEKVRLKKGEAAFNHLFLQHKGRARRKSMEFTLSKERFRKLTSGNCIYCGVEPRYIKSKGGKKDLYGSYVYNGIDRVDNGLGYILDNCVTCCGRCNSMKEMMDQDNFIAHIVMVYKYQSNLQLQEKILHE</sequence>
<proteinExistence type="predicted"/>
<dbReference type="EMBL" id="LAZR01006266">
    <property type="protein sequence ID" value="KKM93422.1"/>
    <property type="molecule type" value="Genomic_DNA"/>
</dbReference>
<comment type="caution">
    <text evidence="1">The sequence shown here is derived from an EMBL/GenBank/DDBJ whole genome shotgun (WGS) entry which is preliminary data.</text>
</comment>
<protein>
    <recommendedName>
        <fullName evidence="2">HNH endonuclease</fullName>
    </recommendedName>
</protein>
<name>A0A0F9PJG2_9ZZZZ</name>
<dbReference type="AlphaFoldDB" id="A0A0F9PJG2"/>